<dbReference type="GO" id="GO:0003919">
    <property type="term" value="F:FMN adenylyltransferase activity"/>
    <property type="evidence" value="ECO:0007669"/>
    <property type="project" value="UniProtKB-UniRule"/>
</dbReference>
<evidence type="ECO:0000313" key="18">
    <source>
        <dbReference type="Proteomes" id="UP000538666"/>
    </source>
</evidence>
<keyword evidence="11 15" id="KW-0067">ATP-binding</keyword>
<gene>
    <name evidence="17" type="ORF">HNQ77_000381</name>
</gene>
<sequence length="318" mass="34862">MKVFRSLSDIPAGFGPTVVAIGNFDGVHRGHRAIIGNVRACAQRLGAKSVALTFDPHPVRVLRPEQAPRLITPLPQRLELLAATGLDATVVIPFTEEFSKLSARDFAEQVLSRALHAIEVHEGDNFRFGHNATAGTPELIELGRGLGFRVEAHTAIHIRRLTVSSSEIRRRVAAGDMATARALLGRPYSIHSTQARGRGIGTRLTVPTINLAAYSELVPADGVYITQLHVGSTESAPNGQLFNGVTNAGVRPTFGEPSYAIETYLLNFREIDLTPETPLELCFLKRLRGEKKFATPEELKAQIMKDVSKAQRYFRLLK</sequence>
<evidence type="ECO:0000256" key="13">
    <source>
        <dbReference type="ARBA" id="ARBA00047880"/>
    </source>
</evidence>
<dbReference type="InterPro" id="IPR023465">
    <property type="entry name" value="Riboflavin_kinase_dom_sf"/>
</dbReference>
<evidence type="ECO:0000256" key="3">
    <source>
        <dbReference type="ARBA" id="ARBA00005201"/>
    </source>
</evidence>
<dbReference type="NCBIfam" id="TIGR00083">
    <property type="entry name" value="ribF"/>
    <property type="match status" value="1"/>
</dbReference>
<dbReference type="OrthoDB" id="9803667at2"/>
<keyword evidence="9 15" id="KW-0418">Kinase</keyword>
<dbReference type="Gene3D" id="2.40.30.30">
    <property type="entry name" value="Riboflavin kinase-like"/>
    <property type="match status" value="1"/>
</dbReference>
<comment type="function">
    <text evidence="1">Catalyzes the phosphorylation of riboflavin to FMN followed by the adenylation of FMN to FAD.</text>
</comment>
<evidence type="ECO:0000256" key="7">
    <source>
        <dbReference type="ARBA" id="ARBA00022695"/>
    </source>
</evidence>
<dbReference type="Gene3D" id="3.40.50.620">
    <property type="entry name" value="HUPs"/>
    <property type="match status" value="1"/>
</dbReference>
<evidence type="ECO:0000256" key="12">
    <source>
        <dbReference type="ARBA" id="ARBA00023268"/>
    </source>
</evidence>
<evidence type="ECO:0000256" key="10">
    <source>
        <dbReference type="ARBA" id="ARBA00022827"/>
    </source>
</evidence>
<dbReference type="Pfam" id="PF01687">
    <property type="entry name" value="Flavokinase"/>
    <property type="match status" value="1"/>
</dbReference>
<evidence type="ECO:0000256" key="6">
    <source>
        <dbReference type="ARBA" id="ARBA00022679"/>
    </source>
</evidence>
<dbReference type="SUPFAM" id="SSF52374">
    <property type="entry name" value="Nucleotidylyl transferase"/>
    <property type="match status" value="1"/>
</dbReference>
<comment type="similarity">
    <text evidence="15">Belongs to the ribF family.</text>
</comment>
<organism evidence="17 18">
    <name type="scientific">Silvibacterium bohemicum</name>
    <dbReference type="NCBI Taxonomy" id="1577686"/>
    <lineage>
        <taxon>Bacteria</taxon>
        <taxon>Pseudomonadati</taxon>
        <taxon>Acidobacteriota</taxon>
        <taxon>Terriglobia</taxon>
        <taxon>Terriglobales</taxon>
        <taxon>Acidobacteriaceae</taxon>
        <taxon>Silvibacterium</taxon>
    </lineage>
</organism>
<dbReference type="NCBIfam" id="TIGR00125">
    <property type="entry name" value="cyt_tran_rel"/>
    <property type="match status" value="1"/>
</dbReference>
<dbReference type="SMART" id="SM00904">
    <property type="entry name" value="Flavokinase"/>
    <property type="match status" value="1"/>
</dbReference>
<evidence type="ECO:0000256" key="15">
    <source>
        <dbReference type="PIRNR" id="PIRNR004491"/>
    </source>
</evidence>
<name>A0A841JMI2_9BACT</name>
<keyword evidence="8 15" id="KW-0547">Nucleotide-binding</keyword>
<dbReference type="SUPFAM" id="SSF82114">
    <property type="entry name" value="Riboflavin kinase-like"/>
    <property type="match status" value="1"/>
</dbReference>
<dbReference type="CDD" id="cd02064">
    <property type="entry name" value="FAD_synthetase_N"/>
    <property type="match status" value="1"/>
</dbReference>
<dbReference type="InterPro" id="IPR023468">
    <property type="entry name" value="Riboflavin_kinase"/>
</dbReference>
<evidence type="ECO:0000256" key="2">
    <source>
        <dbReference type="ARBA" id="ARBA00004726"/>
    </source>
</evidence>
<keyword evidence="10 15" id="KW-0274">FAD</keyword>
<dbReference type="InterPro" id="IPR015865">
    <property type="entry name" value="Riboflavin_kinase_bac/euk"/>
</dbReference>
<dbReference type="EC" id="2.7.1.26" evidence="15"/>
<reference evidence="17 18" key="1">
    <citation type="submission" date="2020-08" db="EMBL/GenBank/DDBJ databases">
        <title>Genomic Encyclopedia of Type Strains, Phase IV (KMG-IV): sequencing the most valuable type-strain genomes for metagenomic binning, comparative biology and taxonomic classification.</title>
        <authorList>
            <person name="Goeker M."/>
        </authorList>
    </citation>
    <scope>NUCLEOTIDE SEQUENCE [LARGE SCALE GENOMIC DNA]</scope>
    <source>
        <strain evidence="17 18">DSM 103733</strain>
    </source>
</reference>
<keyword evidence="6 15" id="KW-0808">Transferase</keyword>
<comment type="pathway">
    <text evidence="3 15">Cofactor biosynthesis; FMN biosynthesis; FMN from riboflavin (ATP route): step 1/1.</text>
</comment>
<keyword evidence="12" id="KW-0511">Multifunctional enzyme</keyword>
<evidence type="ECO:0000256" key="4">
    <source>
        <dbReference type="ARBA" id="ARBA00022630"/>
    </source>
</evidence>
<dbReference type="GO" id="GO:0006747">
    <property type="term" value="P:FAD biosynthetic process"/>
    <property type="evidence" value="ECO:0007669"/>
    <property type="project" value="UniProtKB-UniRule"/>
</dbReference>
<dbReference type="GO" id="GO:0005524">
    <property type="term" value="F:ATP binding"/>
    <property type="evidence" value="ECO:0007669"/>
    <property type="project" value="UniProtKB-UniRule"/>
</dbReference>
<dbReference type="FunFam" id="3.40.50.620:FF:000021">
    <property type="entry name" value="Riboflavin biosynthesis protein"/>
    <property type="match status" value="1"/>
</dbReference>
<dbReference type="EMBL" id="JACHEK010000001">
    <property type="protein sequence ID" value="MBB6142443.1"/>
    <property type="molecule type" value="Genomic_DNA"/>
</dbReference>
<dbReference type="GO" id="GO:0009398">
    <property type="term" value="P:FMN biosynthetic process"/>
    <property type="evidence" value="ECO:0007669"/>
    <property type="project" value="UniProtKB-UniRule"/>
</dbReference>
<comment type="catalytic activity">
    <reaction evidence="14 15">
        <text>FMN + ATP + H(+) = FAD + diphosphate</text>
        <dbReference type="Rhea" id="RHEA:17237"/>
        <dbReference type="ChEBI" id="CHEBI:15378"/>
        <dbReference type="ChEBI" id="CHEBI:30616"/>
        <dbReference type="ChEBI" id="CHEBI:33019"/>
        <dbReference type="ChEBI" id="CHEBI:57692"/>
        <dbReference type="ChEBI" id="CHEBI:58210"/>
        <dbReference type="EC" id="2.7.7.2"/>
    </reaction>
</comment>
<dbReference type="UniPathway" id="UPA00276">
    <property type="reaction ID" value="UER00406"/>
</dbReference>
<comment type="catalytic activity">
    <reaction evidence="13 15">
        <text>riboflavin + ATP = FMN + ADP + H(+)</text>
        <dbReference type="Rhea" id="RHEA:14357"/>
        <dbReference type="ChEBI" id="CHEBI:15378"/>
        <dbReference type="ChEBI" id="CHEBI:30616"/>
        <dbReference type="ChEBI" id="CHEBI:57986"/>
        <dbReference type="ChEBI" id="CHEBI:58210"/>
        <dbReference type="ChEBI" id="CHEBI:456216"/>
        <dbReference type="EC" id="2.7.1.26"/>
    </reaction>
</comment>
<evidence type="ECO:0000256" key="1">
    <source>
        <dbReference type="ARBA" id="ARBA00002121"/>
    </source>
</evidence>
<dbReference type="InterPro" id="IPR004821">
    <property type="entry name" value="Cyt_trans-like"/>
</dbReference>
<dbReference type="AlphaFoldDB" id="A0A841JMI2"/>
<dbReference type="InterPro" id="IPR014729">
    <property type="entry name" value="Rossmann-like_a/b/a_fold"/>
</dbReference>
<feature type="domain" description="Riboflavin kinase" evidence="16">
    <location>
        <begin position="183"/>
        <end position="315"/>
    </location>
</feature>
<dbReference type="PANTHER" id="PTHR22749:SF6">
    <property type="entry name" value="RIBOFLAVIN KINASE"/>
    <property type="match status" value="1"/>
</dbReference>
<evidence type="ECO:0000256" key="8">
    <source>
        <dbReference type="ARBA" id="ARBA00022741"/>
    </source>
</evidence>
<keyword evidence="18" id="KW-1185">Reference proteome</keyword>
<dbReference type="UniPathway" id="UPA00277">
    <property type="reaction ID" value="UER00407"/>
</dbReference>
<evidence type="ECO:0000313" key="17">
    <source>
        <dbReference type="EMBL" id="MBB6142443.1"/>
    </source>
</evidence>
<keyword evidence="7 15" id="KW-0548">Nucleotidyltransferase</keyword>
<evidence type="ECO:0000256" key="11">
    <source>
        <dbReference type="ARBA" id="ARBA00022840"/>
    </source>
</evidence>
<evidence type="ECO:0000256" key="14">
    <source>
        <dbReference type="ARBA" id="ARBA00049494"/>
    </source>
</evidence>
<dbReference type="GO" id="GO:0009231">
    <property type="term" value="P:riboflavin biosynthetic process"/>
    <property type="evidence" value="ECO:0007669"/>
    <property type="project" value="InterPro"/>
</dbReference>
<proteinExistence type="inferred from homology"/>
<dbReference type="RefSeq" id="WP_050057673.1">
    <property type="nucleotide sequence ID" value="NZ_JACHEK010000001.1"/>
</dbReference>
<dbReference type="PIRSF" id="PIRSF004491">
    <property type="entry name" value="FAD_Synth"/>
    <property type="match status" value="1"/>
</dbReference>
<dbReference type="EC" id="2.7.7.2" evidence="15"/>
<accession>A0A841JMI2</accession>
<evidence type="ECO:0000256" key="9">
    <source>
        <dbReference type="ARBA" id="ARBA00022777"/>
    </source>
</evidence>
<dbReference type="InterPro" id="IPR015864">
    <property type="entry name" value="FAD_synthase"/>
</dbReference>
<dbReference type="PANTHER" id="PTHR22749">
    <property type="entry name" value="RIBOFLAVIN KINASE/FMN ADENYLYLTRANSFERASE"/>
    <property type="match status" value="1"/>
</dbReference>
<comment type="caution">
    <text evidence="17">The sequence shown here is derived from an EMBL/GenBank/DDBJ whole genome shotgun (WGS) entry which is preliminary data.</text>
</comment>
<keyword evidence="5 15" id="KW-0288">FMN</keyword>
<evidence type="ECO:0000259" key="16">
    <source>
        <dbReference type="SMART" id="SM00904"/>
    </source>
</evidence>
<comment type="pathway">
    <text evidence="2 15">Cofactor biosynthesis; FAD biosynthesis; FAD from FMN: step 1/1.</text>
</comment>
<dbReference type="Pfam" id="PF06574">
    <property type="entry name" value="FAD_syn"/>
    <property type="match status" value="1"/>
</dbReference>
<dbReference type="GO" id="GO:0008531">
    <property type="term" value="F:riboflavin kinase activity"/>
    <property type="evidence" value="ECO:0007669"/>
    <property type="project" value="UniProtKB-UniRule"/>
</dbReference>
<keyword evidence="4 15" id="KW-0285">Flavoprotein</keyword>
<protein>
    <recommendedName>
        <fullName evidence="15">Riboflavin biosynthesis protein</fullName>
    </recommendedName>
    <domain>
        <recommendedName>
            <fullName evidence="15">Riboflavin kinase</fullName>
            <ecNumber evidence="15">2.7.1.26</ecNumber>
        </recommendedName>
        <alternativeName>
            <fullName evidence="15">Flavokinase</fullName>
        </alternativeName>
    </domain>
    <domain>
        <recommendedName>
            <fullName evidence="15">FMN adenylyltransferase</fullName>
            <ecNumber evidence="15">2.7.7.2</ecNumber>
        </recommendedName>
        <alternativeName>
            <fullName evidence="15">FAD pyrophosphorylase</fullName>
        </alternativeName>
        <alternativeName>
            <fullName evidence="15">FAD synthase</fullName>
        </alternativeName>
    </domain>
</protein>
<dbReference type="Proteomes" id="UP000538666">
    <property type="component" value="Unassembled WGS sequence"/>
</dbReference>
<evidence type="ECO:0000256" key="5">
    <source>
        <dbReference type="ARBA" id="ARBA00022643"/>
    </source>
</evidence>
<dbReference type="InterPro" id="IPR002606">
    <property type="entry name" value="Riboflavin_kinase_bac"/>
</dbReference>